<evidence type="ECO:0000256" key="8">
    <source>
        <dbReference type="ARBA" id="ARBA00022840"/>
    </source>
</evidence>
<dbReference type="GO" id="GO:0005737">
    <property type="term" value="C:cytoplasm"/>
    <property type="evidence" value="ECO:0007669"/>
    <property type="project" value="UniProtKB-SubCell"/>
</dbReference>
<comment type="caution">
    <text evidence="13">The sequence shown here is derived from an EMBL/GenBank/DDBJ whole genome shotgun (WGS) entry which is preliminary data.</text>
</comment>
<evidence type="ECO:0000256" key="2">
    <source>
        <dbReference type="ARBA" id="ARBA00022527"/>
    </source>
</evidence>
<dbReference type="GO" id="GO:0106310">
    <property type="term" value="F:protein serine kinase activity"/>
    <property type="evidence" value="ECO:0007669"/>
    <property type="project" value="RHEA"/>
</dbReference>
<reference evidence="13 14" key="1">
    <citation type="submission" date="2019-03" db="EMBL/GenBank/DDBJ databases">
        <title>Genomic Encyclopedia of Type Strains, Phase IV (KMG-IV): sequencing the most valuable type-strain genomes for metagenomic binning, comparative biology and taxonomic classification.</title>
        <authorList>
            <person name="Goeker M."/>
        </authorList>
    </citation>
    <scope>NUCLEOTIDE SEQUENCE [LARGE SCALE GENOMIC DNA]</scope>
    <source>
        <strain evidence="13 14">DSM 16326</strain>
    </source>
</reference>
<comment type="catalytic activity">
    <reaction evidence="11">
        <text>L-seryl-[protein] + ATP = O-phospho-L-seryl-[protein] + ADP + H(+)</text>
        <dbReference type="Rhea" id="RHEA:17989"/>
        <dbReference type="Rhea" id="RHEA-COMP:9863"/>
        <dbReference type="Rhea" id="RHEA-COMP:11604"/>
        <dbReference type="ChEBI" id="CHEBI:15378"/>
        <dbReference type="ChEBI" id="CHEBI:29999"/>
        <dbReference type="ChEBI" id="CHEBI:30616"/>
        <dbReference type="ChEBI" id="CHEBI:83421"/>
        <dbReference type="ChEBI" id="CHEBI:456216"/>
        <dbReference type="EC" id="2.7.11.1"/>
    </reaction>
</comment>
<dbReference type="EC" id="2.7.11.1" evidence="11"/>
<comment type="catalytic activity">
    <reaction evidence="11">
        <text>L-threonyl-[protein] + ATP = O-phospho-L-threonyl-[protein] + ADP + H(+)</text>
        <dbReference type="Rhea" id="RHEA:46608"/>
        <dbReference type="Rhea" id="RHEA-COMP:11060"/>
        <dbReference type="Rhea" id="RHEA-COMP:11605"/>
        <dbReference type="ChEBI" id="CHEBI:15378"/>
        <dbReference type="ChEBI" id="CHEBI:30013"/>
        <dbReference type="ChEBI" id="CHEBI:30616"/>
        <dbReference type="ChEBI" id="CHEBI:61977"/>
        <dbReference type="ChEBI" id="CHEBI:456216"/>
        <dbReference type="EC" id="2.7.11.1"/>
    </reaction>
</comment>
<keyword evidence="2 11" id="KW-0723">Serine/threonine-protein kinase</keyword>
<gene>
    <name evidence="11" type="primary">srkA</name>
    <name evidence="13" type="ORF">EDC23_0269</name>
</gene>
<evidence type="ECO:0000256" key="6">
    <source>
        <dbReference type="ARBA" id="ARBA00022741"/>
    </source>
</evidence>
<dbReference type="InterPro" id="IPR002575">
    <property type="entry name" value="Aminoglycoside_PTrfase"/>
</dbReference>
<keyword evidence="14" id="KW-1185">Reference proteome</keyword>
<comment type="subcellular location">
    <subcellularLocation>
        <location evidence="11">Cytoplasm</location>
    </subcellularLocation>
</comment>
<keyword evidence="1 11" id="KW-0963">Cytoplasm</keyword>
<dbReference type="InterPro" id="IPR011009">
    <property type="entry name" value="Kinase-like_dom_sf"/>
</dbReference>
<keyword evidence="10 11" id="KW-0346">Stress response</keyword>
<feature type="active site" description="Proton acceptor" evidence="11">
    <location>
        <position position="205"/>
    </location>
</feature>
<evidence type="ECO:0000256" key="10">
    <source>
        <dbReference type="ARBA" id="ARBA00023016"/>
    </source>
</evidence>
<keyword evidence="8 11" id="KW-0067">ATP-binding</keyword>
<accession>A0A4R8ITF1</accession>
<evidence type="ECO:0000259" key="12">
    <source>
        <dbReference type="Pfam" id="PF01636"/>
    </source>
</evidence>
<dbReference type="EMBL" id="SOQX01000001">
    <property type="protein sequence ID" value="TDY03898.1"/>
    <property type="molecule type" value="Genomic_DNA"/>
</dbReference>
<protein>
    <recommendedName>
        <fullName evidence="11">Stress response kinase A</fullName>
        <ecNumber evidence="11">2.7.11.1</ecNumber>
    </recommendedName>
    <alternativeName>
        <fullName evidence="11">Serine/threonine-protein kinase SrkA</fullName>
    </alternativeName>
</protein>
<dbReference type="Gene3D" id="1.20.1270.170">
    <property type="match status" value="1"/>
</dbReference>
<dbReference type="OrthoDB" id="5392197at2"/>
<feature type="site" description="ATP" evidence="11">
    <location>
        <position position="36"/>
    </location>
</feature>
<evidence type="ECO:0000256" key="4">
    <source>
        <dbReference type="ARBA" id="ARBA00022679"/>
    </source>
</evidence>
<dbReference type="InterPro" id="IPR032882">
    <property type="entry name" value="SrkA/RdoA"/>
</dbReference>
<dbReference type="Gene3D" id="1.10.510.10">
    <property type="entry name" value="Transferase(Phosphotransferase) domain 1"/>
    <property type="match status" value="1"/>
</dbReference>
<keyword evidence="4 11" id="KW-0808">Transferase</keyword>
<comment type="cofactor">
    <cofactor evidence="11">
        <name>Mg(2+)</name>
        <dbReference type="ChEBI" id="CHEBI:18420"/>
    </cofactor>
</comment>
<evidence type="ECO:0000256" key="5">
    <source>
        <dbReference type="ARBA" id="ARBA00022723"/>
    </source>
</evidence>
<keyword evidence="7 11" id="KW-0418">Kinase</keyword>
<comment type="similarity">
    <text evidence="11">Belongs to the SrkA/RdoA protein kinase family.</text>
</comment>
<dbReference type="PANTHER" id="PTHR39573:SF1">
    <property type="entry name" value="STRESS RESPONSE KINASE A"/>
    <property type="match status" value="1"/>
</dbReference>
<keyword evidence="3 11" id="KW-0597">Phosphoprotein</keyword>
<keyword evidence="6 11" id="KW-0547">Nucleotide-binding</keyword>
<sequence>MPDTALPYANLTPSLILDAVEACGFQASGALLALNSYENRVYQVGLDDGSFLVTKIYRPGRWSDAAILEEHAFARELAELEIPVVAPLPLAAGGTLLHYADYRLALYPRRGGRPPELEDPEHLRWLGRMLGRIHACGSQRLFRHRARLNIELLGTGPYHYLIEHGFIPPELEHNYRQAAEQLLGEIESIWREVADWVEPIRLHGDCHPGNILWTEQGPHFVDLDDCMIGPAVQDLWMLLSGDRSDMTRQLGLLLEGYSQFYDFNALELRLIEALRGLRLIHYSGWLARRWHDPAFPMHFPWFNTPRYWEEQLNTLREQLERLEQPPLEP</sequence>
<feature type="binding site" evidence="11">
    <location>
        <position position="210"/>
    </location>
    <ligand>
        <name>Mg(2+)</name>
        <dbReference type="ChEBI" id="CHEBI:18420"/>
    </ligand>
</feature>
<dbReference type="GO" id="GO:0005524">
    <property type="term" value="F:ATP binding"/>
    <property type="evidence" value="ECO:0007669"/>
    <property type="project" value="UniProtKB-UniRule"/>
</dbReference>
<dbReference type="Gene3D" id="3.30.200.70">
    <property type="match status" value="1"/>
</dbReference>
<dbReference type="GO" id="GO:0000287">
    <property type="term" value="F:magnesium ion binding"/>
    <property type="evidence" value="ECO:0007669"/>
    <property type="project" value="UniProtKB-UniRule"/>
</dbReference>
<dbReference type="GO" id="GO:0004674">
    <property type="term" value="F:protein serine/threonine kinase activity"/>
    <property type="evidence" value="ECO:0007669"/>
    <property type="project" value="UniProtKB-UniRule"/>
</dbReference>
<evidence type="ECO:0000313" key="13">
    <source>
        <dbReference type="EMBL" id="TDY03898.1"/>
    </source>
</evidence>
<dbReference type="Proteomes" id="UP000294914">
    <property type="component" value="Unassembled WGS sequence"/>
</dbReference>
<organism evidence="13 14">
    <name type="scientific">Thiohalophilus thiocyanatoxydans</name>
    <dbReference type="NCBI Taxonomy" id="381308"/>
    <lineage>
        <taxon>Bacteria</taxon>
        <taxon>Pseudomonadati</taxon>
        <taxon>Pseudomonadota</taxon>
        <taxon>Gammaproteobacteria</taxon>
        <taxon>Thiohalomonadales</taxon>
        <taxon>Thiohalophilaceae</taxon>
        <taxon>Thiohalophilus</taxon>
    </lineage>
</organism>
<dbReference type="NCBIfam" id="NF008738">
    <property type="entry name" value="PRK11768.1"/>
    <property type="match status" value="1"/>
</dbReference>
<dbReference type="AlphaFoldDB" id="A0A4R8ITF1"/>
<name>A0A4R8ITF1_9GAMM</name>
<dbReference type="SUPFAM" id="SSF56112">
    <property type="entry name" value="Protein kinase-like (PK-like)"/>
    <property type="match status" value="1"/>
</dbReference>
<evidence type="ECO:0000256" key="7">
    <source>
        <dbReference type="ARBA" id="ARBA00022777"/>
    </source>
</evidence>
<keyword evidence="5 11" id="KW-0479">Metal-binding</keyword>
<proteinExistence type="inferred from homology"/>
<keyword evidence="9 11" id="KW-0460">Magnesium</keyword>
<dbReference type="Pfam" id="PF01636">
    <property type="entry name" value="APH"/>
    <property type="match status" value="1"/>
</dbReference>
<dbReference type="PANTHER" id="PTHR39573">
    <property type="entry name" value="STRESS RESPONSE KINASE A"/>
    <property type="match status" value="1"/>
</dbReference>
<feature type="domain" description="Aminoglycoside phosphotransferase" evidence="12">
    <location>
        <begin position="36"/>
        <end position="262"/>
    </location>
</feature>
<feature type="active site" evidence="11">
    <location>
        <position position="222"/>
    </location>
</feature>
<feature type="binding site" evidence="11">
    <location>
        <position position="222"/>
    </location>
    <ligand>
        <name>Mg(2+)</name>
        <dbReference type="ChEBI" id="CHEBI:18420"/>
    </ligand>
</feature>
<comment type="function">
    <text evidence="11">A protein kinase that phosphorylates Ser and Thr residues. Probably acts to suppress the effects of stress linked to accumulation of reactive oxygen species. Probably involved in the extracytoplasmic stress response.</text>
</comment>
<evidence type="ECO:0000256" key="9">
    <source>
        <dbReference type="ARBA" id="ARBA00022842"/>
    </source>
</evidence>
<dbReference type="RefSeq" id="WP_134080468.1">
    <property type="nucleotide sequence ID" value="NZ_SOQX01000001.1"/>
</dbReference>
<evidence type="ECO:0000256" key="3">
    <source>
        <dbReference type="ARBA" id="ARBA00022553"/>
    </source>
</evidence>
<comment type="subunit">
    <text evidence="11">Monomer.</text>
</comment>
<evidence type="ECO:0000256" key="11">
    <source>
        <dbReference type="HAMAP-Rule" id="MF_01497"/>
    </source>
</evidence>
<dbReference type="HAMAP" id="MF_01497">
    <property type="entry name" value="SrkA_kinase"/>
    <property type="match status" value="1"/>
</dbReference>
<evidence type="ECO:0000313" key="14">
    <source>
        <dbReference type="Proteomes" id="UP000294914"/>
    </source>
</evidence>
<evidence type="ECO:0000256" key="1">
    <source>
        <dbReference type="ARBA" id="ARBA00022490"/>
    </source>
</evidence>